<name>A0A0A0LAL2_CUCSA</name>
<reference evidence="1 2" key="1">
    <citation type="journal article" date="2009" name="Nat. Genet.">
        <title>The genome of the cucumber, Cucumis sativus L.</title>
        <authorList>
            <person name="Huang S."/>
            <person name="Li R."/>
            <person name="Zhang Z."/>
            <person name="Li L."/>
            <person name="Gu X."/>
            <person name="Fan W."/>
            <person name="Lucas W.J."/>
            <person name="Wang X."/>
            <person name="Xie B."/>
            <person name="Ni P."/>
            <person name="Ren Y."/>
            <person name="Zhu H."/>
            <person name="Li J."/>
            <person name="Lin K."/>
            <person name="Jin W."/>
            <person name="Fei Z."/>
            <person name="Li G."/>
            <person name="Staub J."/>
            <person name="Kilian A."/>
            <person name="van der Vossen E.A."/>
            <person name="Wu Y."/>
            <person name="Guo J."/>
            <person name="He J."/>
            <person name="Jia Z."/>
            <person name="Ren Y."/>
            <person name="Tian G."/>
            <person name="Lu Y."/>
            <person name="Ruan J."/>
            <person name="Qian W."/>
            <person name="Wang M."/>
            <person name="Huang Q."/>
            <person name="Li B."/>
            <person name="Xuan Z."/>
            <person name="Cao J."/>
            <person name="Asan"/>
            <person name="Wu Z."/>
            <person name="Zhang J."/>
            <person name="Cai Q."/>
            <person name="Bai Y."/>
            <person name="Zhao B."/>
            <person name="Han Y."/>
            <person name="Li Y."/>
            <person name="Li X."/>
            <person name="Wang S."/>
            <person name="Shi Q."/>
            <person name="Liu S."/>
            <person name="Cho W.K."/>
            <person name="Kim J.Y."/>
            <person name="Xu Y."/>
            <person name="Heller-Uszynska K."/>
            <person name="Miao H."/>
            <person name="Cheng Z."/>
            <person name="Zhang S."/>
            <person name="Wu J."/>
            <person name="Yang Y."/>
            <person name="Kang H."/>
            <person name="Li M."/>
            <person name="Liang H."/>
            <person name="Ren X."/>
            <person name="Shi Z."/>
            <person name="Wen M."/>
            <person name="Jian M."/>
            <person name="Yang H."/>
            <person name="Zhang G."/>
            <person name="Yang Z."/>
            <person name="Chen R."/>
            <person name="Liu S."/>
            <person name="Li J."/>
            <person name="Ma L."/>
            <person name="Liu H."/>
            <person name="Zhou Y."/>
            <person name="Zhao J."/>
            <person name="Fang X."/>
            <person name="Li G."/>
            <person name="Fang L."/>
            <person name="Li Y."/>
            <person name="Liu D."/>
            <person name="Zheng H."/>
            <person name="Zhang Y."/>
            <person name="Qin N."/>
            <person name="Li Z."/>
            <person name="Yang G."/>
            <person name="Yang S."/>
            <person name="Bolund L."/>
            <person name="Kristiansen K."/>
            <person name="Zheng H."/>
            <person name="Li S."/>
            <person name="Zhang X."/>
            <person name="Yang H."/>
            <person name="Wang J."/>
            <person name="Sun R."/>
            <person name="Zhang B."/>
            <person name="Jiang S."/>
            <person name="Wang J."/>
            <person name="Du Y."/>
            <person name="Li S."/>
        </authorList>
    </citation>
    <scope>NUCLEOTIDE SEQUENCE [LARGE SCALE GENOMIC DNA]</scope>
    <source>
        <strain evidence="2">cv. 9930</strain>
    </source>
</reference>
<proteinExistence type="predicted"/>
<protein>
    <submittedName>
        <fullName evidence="1">Uncharacterized protein</fullName>
    </submittedName>
</protein>
<evidence type="ECO:0000313" key="1">
    <source>
        <dbReference type="EMBL" id="KGN57111.1"/>
    </source>
</evidence>
<dbReference type="Gramene" id="KGN57111">
    <property type="protein sequence ID" value="KGN57111"/>
    <property type="gene ID" value="Csa_3G154340"/>
</dbReference>
<gene>
    <name evidence="1" type="ORF">Csa_3G154340</name>
</gene>
<dbReference type="AlphaFoldDB" id="A0A0A0LAL2"/>
<reference evidence="1 2" key="4">
    <citation type="journal article" date="2011" name="BMC Genomics">
        <title>RNA-Seq improves annotation of protein-coding genes in the cucumber genome.</title>
        <authorList>
            <person name="Li Z."/>
            <person name="Zhang Z."/>
            <person name="Yan P."/>
            <person name="Huang S."/>
            <person name="Fei Z."/>
            <person name="Lin K."/>
        </authorList>
    </citation>
    <scope>NUCLEOTIDE SEQUENCE [LARGE SCALE GENOMIC DNA]</scope>
    <source>
        <strain evidence="2">cv. 9930</strain>
    </source>
</reference>
<organism evidence="1 2">
    <name type="scientific">Cucumis sativus</name>
    <name type="common">Cucumber</name>
    <dbReference type="NCBI Taxonomy" id="3659"/>
    <lineage>
        <taxon>Eukaryota</taxon>
        <taxon>Viridiplantae</taxon>
        <taxon>Streptophyta</taxon>
        <taxon>Embryophyta</taxon>
        <taxon>Tracheophyta</taxon>
        <taxon>Spermatophyta</taxon>
        <taxon>Magnoliopsida</taxon>
        <taxon>eudicotyledons</taxon>
        <taxon>Gunneridae</taxon>
        <taxon>Pentapetalae</taxon>
        <taxon>rosids</taxon>
        <taxon>fabids</taxon>
        <taxon>Cucurbitales</taxon>
        <taxon>Cucurbitaceae</taxon>
        <taxon>Benincaseae</taxon>
        <taxon>Cucumis</taxon>
    </lineage>
</organism>
<dbReference type="EMBL" id="CM002924">
    <property type="protein sequence ID" value="KGN57111.1"/>
    <property type="molecule type" value="Genomic_DNA"/>
</dbReference>
<sequence>MSSWKAMKAMSEDLQLGFRAPKVLFLTCQENYIRTSTTKLACLVTVIQYRALDLLDVLRKGDRLIDSTQFQNRPEKAVLVQPGKVM</sequence>
<accession>A0A0A0LAL2</accession>
<evidence type="ECO:0000313" key="2">
    <source>
        <dbReference type="Proteomes" id="UP000029981"/>
    </source>
</evidence>
<reference evidence="1 2" key="3">
    <citation type="journal article" date="2010" name="BMC Genomics">
        <title>Transcriptome sequencing and comparative analysis of cucumber flowers with different sex types.</title>
        <authorList>
            <person name="Guo S."/>
            <person name="Zheng Y."/>
            <person name="Joung J.G."/>
            <person name="Liu S."/>
            <person name="Zhang Z."/>
            <person name="Crasta O.R."/>
            <person name="Sobral B.W."/>
            <person name="Xu Y."/>
            <person name="Huang S."/>
            <person name="Fei Z."/>
        </authorList>
    </citation>
    <scope>NUCLEOTIDE SEQUENCE [LARGE SCALE GENOMIC DNA]</scope>
    <source>
        <strain evidence="2">cv. 9930</strain>
    </source>
</reference>
<keyword evidence="2" id="KW-1185">Reference proteome</keyword>
<reference evidence="1 2" key="2">
    <citation type="journal article" date="2009" name="PLoS ONE">
        <title>An integrated genetic and cytogenetic map of the cucumber genome.</title>
        <authorList>
            <person name="Ren Y."/>
            <person name="Zhang Z."/>
            <person name="Liu J."/>
            <person name="Staub J.E."/>
            <person name="Han Y."/>
            <person name="Cheng Z."/>
            <person name="Li X."/>
            <person name="Lu J."/>
            <person name="Miao H."/>
            <person name="Kang H."/>
            <person name="Xie B."/>
            <person name="Gu X."/>
            <person name="Wang X."/>
            <person name="Du Y."/>
            <person name="Jin W."/>
            <person name="Huang S."/>
        </authorList>
    </citation>
    <scope>NUCLEOTIDE SEQUENCE [LARGE SCALE GENOMIC DNA]</scope>
    <source>
        <strain evidence="2">cv. 9930</strain>
    </source>
</reference>
<dbReference type="Proteomes" id="UP000029981">
    <property type="component" value="Chromosome 3"/>
</dbReference>